<protein>
    <submittedName>
        <fullName evidence="2">Uncharacterized protein</fullName>
    </submittedName>
</protein>
<organism evidence="2 3">
    <name type="scientific">Coniophora puteana (strain RWD-64-598)</name>
    <name type="common">Brown rot fungus</name>
    <dbReference type="NCBI Taxonomy" id="741705"/>
    <lineage>
        <taxon>Eukaryota</taxon>
        <taxon>Fungi</taxon>
        <taxon>Dikarya</taxon>
        <taxon>Basidiomycota</taxon>
        <taxon>Agaricomycotina</taxon>
        <taxon>Agaricomycetes</taxon>
        <taxon>Agaricomycetidae</taxon>
        <taxon>Boletales</taxon>
        <taxon>Coniophorineae</taxon>
        <taxon>Coniophoraceae</taxon>
        <taxon>Coniophora</taxon>
    </lineage>
</organism>
<dbReference type="RefSeq" id="XP_007765470.1">
    <property type="nucleotide sequence ID" value="XM_007767280.1"/>
</dbReference>
<name>A0A5M3MXJ9_CONPW</name>
<feature type="region of interest" description="Disordered" evidence="1">
    <location>
        <begin position="30"/>
        <end position="55"/>
    </location>
</feature>
<comment type="caution">
    <text evidence="2">The sequence shown here is derived from an EMBL/GenBank/DDBJ whole genome shotgun (WGS) entry which is preliminary data.</text>
</comment>
<feature type="compositionally biased region" description="Low complexity" evidence="1">
    <location>
        <begin position="39"/>
        <end position="55"/>
    </location>
</feature>
<reference evidence="3" key="1">
    <citation type="journal article" date="2012" name="Science">
        <title>The Paleozoic origin of enzymatic lignin decomposition reconstructed from 31 fungal genomes.</title>
        <authorList>
            <person name="Floudas D."/>
            <person name="Binder M."/>
            <person name="Riley R."/>
            <person name="Barry K."/>
            <person name="Blanchette R.A."/>
            <person name="Henrissat B."/>
            <person name="Martinez A.T."/>
            <person name="Otillar R."/>
            <person name="Spatafora J.W."/>
            <person name="Yadav J.S."/>
            <person name="Aerts A."/>
            <person name="Benoit I."/>
            <person name="Boyd A."/>
            <person name="Carlson A."/>
            <person name="Copeland A."/>
            <person name="Coutinho P.M."/>
            <person name="de Vries R.P."/>
            <person name="Ferreira P."/>
            <person name="Findley K."/>
            <person name="Foster B."/>
            <person name="Gaskell J."/>
            <person name="Glotzer D."/>
            <person name="Gorecki P."/>
            <person name="Heitman J."/>
            <person name="Hesse C."/>
            <person name="Hori C."/>
            <person name="Igarashi K."/>
            <person name="Jurgens J.A."/>
            <person name="Kallen N."/>
            <person name="Kersten P."/>
            <person name="Kohler A."/>
            <person name="Kuees U."/>
            <person name="Kumar T.K.A."/>
            <person name="Kuo A."/>
            <person name="LaButti K."/>
            <person name="Larrondo L.F."/>
            <person name="Lindquist E."/>
            <person name="Ling A."/>
            <person name="Lombard V."/>
            <person name="Lucas S."/>
            <person name="Lundell T."/>
            <person name="Martin R."/>
            <person name="McLaughlin D.J."/>
            <person name="Morgenstern I."/>
            <person name="Morin E."/>
            <person name="Murat C."/>
            <person name="Nagy L.G."/>
            <person name="Nolan M."/>
            <person name="Ohm R.A."/>
            <person name="Patyshakuliyeva A."/>
            <person name="Rokas A."/>
            <person name="Ruiz-Duenas F.J."/>
            <person name="Sabat G."/>
            <person name="Salamov A."/>
            <person name="Samejima M."/>
            <person name="Schmutz J."/>
            <person name="Slot J.C."/>
            <person name="St John F."/>
            <person name="Stenlid J."/>
            <person name="Sun H."/>
            <person name="Sun S."/>
            <person name="Syed K."/>
            <person name="Tsang A."/>
            <person name="Wiebenga A."/>
            <person name="Young D."/>
            <person name="Pisabarro A."/>
            <person name="Eastwood D.C."/>
            <person name="Martin F."/>
            <person name="Cullen D."/>
            <person name="Grigoriev I.V."/>
            <person name="Hibbett D.S."/>
        </authorList>
    </citation>
    <scope>NUCLEOTIDE SEQUENCE [LARGE SCALE GENOMIC DNA]</scope>
    <source>
        <strain evidence="3">RWD-64-598 SS2</strain>
    </source>
</reference>
<sequence length="55" mass="6011">MSIPYTVARFIQPVSLDSWEVEGEYITPMTRKPRSRGSTAAATKPATTGTPLQDV</sequence>
<evidence type="ECO:0000313" key="3">
    <source>
        <dbReference type="Proteomes" id="UP000053558"/>
    </source>
</evidence>
<dbReference type="EMBL" id="JH711575">
    <property type="protein sequence ID" value="EIW83822.1"/>
    <property type="molecule type" value="Genomic_DNA"/>
</dbReference>
<dbReference type="Proteomes" id="UP000053558">
    <property type="component" value="Unassembled WGS sequence"/>
</dbReference>
<evidence type="ECO:0000313" key="2">
    <source>
        <dbReference type="EMBL" id="EIW83822.1"/>
    </source>
</evidence>
<dbReference type="GeneID" id="19210081"/>
<accession>A0A5M3MXJ9</accession>
<gene>
    <name evidence="2" type="ORF">CONPUDRAFT_80388</name>
</gene>
<feature type="non-terminal residue" evidence="2">
    <location>
        <position position="55"/>
    </location>
</feature>
<dbReference type="KEGG" id="cput:CONPUDRAFT_80388"/>
<proteinExistence type="predicted"/>
<keyword evidence="3" id="KW-1185">Reference proteome</keyword>
<evidence type="ECO:0000256" key="1">
    <source>
        <dbReference type="SAM" id="MobiDB-lite"/>
    </source>
</evidence>
<dbReference type="AlphaFoldDB" id="A0A5M3MXJ9"/>